<sequence>MVHAILDSTTFTWMKQMRNGPPPNWGYIYIILNAGHWFARCSVYCNNQQAGEWNKEVIVQGQGHIEVMRPRWRVKAWSNTGSKLKNLRLEEGRKDEGKNSDCWTQLNGGHQIPRGSFNESTIAVYS</sequence>
<comment type="caution">
    <text evidence="1">The sequence shown here is derived from an EMBL/GenBank/DDBJ whole genome shotgun (WGS) entry which is preliminary data.</text>
</comment>
<proteinExistence type="predicted"/>
<organism evidence="1 2">
    <name type="scientific">Datura stramonium</name>
    <name type="common">Jimsonweed</name>
    <name type="synonym">Common thornapple</name>
    <dbReference type="NCBI Taxonomy" id="4076"/>
    <lineage>
        <taxon>Eukaryota</taxon>
        <taxon>Viridiplantae</taxon>
        <taxon>Streptophyta</taxon>
        <taxon>Embryophyta</taxon>
        <taxon>Tracheophyta</taxon>
        <taxon>Spermatophyta</taxon>
        <taxon>Magnoliopsida</taxon>
        <taxon>eudicotyledons</taxon>
        <taxon>Gunneridae</taxon>
        <taxon>Pentapetalae</taxon>
        <taxon>asterids</taxon>
        <taxon>lamiids</taxon>
        <taxon>Solanales</taxon>
        <taxon>Solanaceae</taxon>
        <taxon>Solanoideae</taxon>
        <taxon>Datureae</taxon>
        <taxon>Datura</taxon>
    </lineage>
</organism>
<name>A0ABS8RVE7_DATST</name>
<protein>
    <submittedName>
        <fullName evidence="1">Uncharacterized protein</fullName>
    </submittedName>
</protein>
<reference evidence="1 2" key="1">
    <citation type="journal article" date="2021" name="BMC Genomics">
        <title>Datura genome reveals duplications of psychoactive alkaloid biosynthetic genes and high mutation rate following tissue culture.</title>
        <authorList>
            <person name="Rajewski A."/>
            <person name="Carter-House D."/>
            <person name="Stajich J."/>
            <person name="Litt A."/>
        </authorList>
    </citation>
    <scope>NUCLEOTIDE SEQUENCE [LARGE SCALE GENOMIC DNA]</scope>
    <source>
        <strain evidence="1">AR-01</strain>
    </source>
</reference>
<keyword evidence="2" id="KW-1185">Reference proteome</keyword>
<dbReference type="Proteomes" id="UP000823775">
    <property type="component" value="Unassembled WGS sequence"/>
</dbReference>
<accession>A0ABS8RVE7</accession>
<dbReference type="EMBL" id="JACEIK010000142">
    <property type="protein sequence ID" value="MCD7450707.1"/>
    <property type="molecule type" value="Genomic_DNA"/>
</dbReference>
<gene>
    <name evidence="1" type="ORF">HAX54_008161</name>
</gene>
<evidence type="ECO:0000313" key="1">
    <source>
        <dbReference type="EMBL" id="MCD7450707.1"/>
    </source>
</evidence>
<evidence type="ECO:0000313" key="2">
    <source>
        <dbReference type="Proteomes" id="UP000823775"/>
    </source>
</evidence>